<gene>
    <name evidence="1" type="ORF">SEVIR_9G281900v2</name>
</gene>
<dbReference type="AlphaFoldDB" id="A0A4U6TB18"/>
<dbReference type="EMBL" id="CM016560">
    <property type="protein sequence ID" value="TKV94256.1"/>
    <property type="molecule type" value="Genomic_DNA"/>
</dbReference>
<proteinExistence type="predicted"/>
<dbReference type="Gramene" id="TKV94256">
    <property type="protein sequence ID" value="TKV94256"/>
    <property type="gene ID" value="SEVIR_9G281900v2"/>
</dbReference>
<organism evidence="1 2">
    <name type="scientific">Setaria viridis</name>
    <name type="common">Green bristlegrass</name>
    <name type="synonym">Setaria italica subsp. viridis</name>
    <dbReference type="NCBI Taxonomy" id="4556"/>
    <lineage>
        <taxon>Eukaryota</taxon>
        <taxon>Viridiplantae</taxon>
        <taxon>Streptophyta</taxon>
        <taxon>Embryophyta</taxon>
        <taxon>Tracheophyta</taxon>
        <taxon>Spermatophyta</taxon>
        <taxon>Magnoliopsida</taxon>
        <taxon>Liliopsida</taxon>
        <taxon>Poales</taxon>
        <taxon>Poaceae</taxon>
        <taxon>PACMAD clade</taxon>
        <taxon>Panicoideae</taxon>
        <taxon>Panicodae</taxon>
        <taxon>Paniceae</taxon>
        <taxon>Cenchrinae</taxon>
        <taxon>Setaria</taxon>
    </lineage>
</organism>
<accession>A0A4U6TB18</accession>
<reference evidence="1" key="1">
    <citation type="submission" date="2019-03" db="EMBL/GenBank/DDBJ databases">
        <title>WGS assembly of Setaria viridis.</title>
        <authorList>
            <person name="Huang P."/>
            <person name="Jenkins J."/>
            <person name="Grimwood J."/>
            <person name="Barry K."/>
            <person name="Healey A."/>
            <person name="Mamidi S."/>
            <person name="Sreedasyam A."/>
            <person name="Shu S."/>
            <person name="Feldman M."/>
            <person name="Wu J."/>
            <person name="Yu Y."/>
            <person name="Chen C."/>
            <person name="Johnson J."/>
            <person name="Rokhsar D."/>
            <person name="Baxter I."/>
            <person name="Schmutz J."/>
            <person name="Brutnell T."/>
            <person name="Kellogg E."/>
        </authorList>
    </citation>
    <scope>NUCLEOTIDE SEQUENCE [LARGE SCALE GENOMIC DNA]</scope>
</reference>
<name>A0A4U6TB18_SETVI</name>
<keyword evidence="2" id="KW-1185">Reference proteome</keyword>
<protein>
    <submittedName>
        <fullName evidence="1">Uncharacterized protein</fullName>
    </submittedName>
</protein>
<sequence length="123" mass="12921">MSNMTALIHRFPFASASFAMPHLEAPNAATTPRARDGAVAAPALVEGEAGRRQHGGGRARWNAGRCVARGLTGSPSSRCRSRPAASVAFGRRSGTRRCWGEAGEGAVMARRSGECRCVGPGWK</sequence>
<dbReference type="Proteomes" id="UP000298652">
    <property type="component" value="Chromosome 9"/>
</dbReference>
<evidence type="ECO:0000313" key="1">
    <source>
        <dbReference type="EMBL" id="TKV94256.1"/>
    </source>
</evidence>
<evidence type="ECO:0000313" key="2">
    <source>
        <dbReference type="Proteomes" id="UP000298652"/>
    </source>
</evidence>